<feature type="chain" id="PRO_5026212568" evidence="1">
    <location>
        <begin position="23"/>
        <end position="280"/>
    </location>
</feature>
<protein>
    <submittedName>
        <fullName evidence="3">Serine/threonine protein kinase</fullName>
    </submittedName>
</protein>
<evidence type="ECO:0000313" key="4">
    <source>
        <dbReference type="Proteomes" id="UP000438773"/>
    </source>
</evidence>
<name>A0A6I0K1M2_BACUN</name>
<keyword evidence="3" id="KW-0808">Transferase</keyword>
<keyword evidence="3" id="KW-0723">Serine/threonine-protein kinase</keyword>
<dbReference type="GO" id="GO:0016787">
    <property type="term" value="F:hydrolase activity"/>
    <property type="evidence" value="ECO:0007669"/>
    <property type="project" value="InterPro"/>
</dbReference>
<dbReference type="RefSeq" id="WP_192917132.1">
    <property type="nucleotide sequence ID" value="NZ_WCUQ01000145.1"/>
</dbReference>
<proteinExistence type="predicted"/>
<evidence type="ECO:0000256" key="1">
    <source>
        <dbReference type="SAM" id="SignalP"/>
    </source>
</evidence>
<dbReference type="EMBL" id="WCUQ01000145">
    <property type="protein sequence ID" value="KAB4116504.1"/>
    <property type="molecule type" value="Genomic_DNA"/>
</dbReference>
<dbReference type="InterPro" id="IPR029052">
    <property type="entry name" value="Metallo-depent_PP-like"/>
</dbReference>
<feature type="domain" description="Calcineurin-like phosphoesterase" evidence="2">
    <location>
        <begin position="28"/>
        <end position="206"/>
    </location>
</feature>
<evidence type="ECO:0000259" key="2">
    <source>
        <dbReference type="Pfam" id="PF00149"/>
    </source>
</evidence>
<dbReference type="AlphaFoldDB" id="A0A6I0K1M2"/>
<dbReference type="GO" id="GO:0004674">
    <property type="term" value="F:protein serine/threonine kinase activity"/>
    <property type="evidence" value="ECO:0007669"/>
    <property type="project" value="UniProtKB-KW"/>
</dbReference>
<dbReference type="PANTHER" id="PTHR43143">
    <property type="entry name" value="METALLOPHOSPHOESTERASE, CALCINEURIN SUPERFAMILY"/>
    <property type="match status" value="1"/>
</dbReference>
<dbReference type="Gene3D" id="3.60.21.10">
    <property type="match status" value="1"/>
</dbReference>
<evidence type="ECO:0000313" key="3">
    <source>
        <dbReference type="EMBL" id="KAB4116504.1"/>
    </source>
</evidence>
<accession>A0A6I0K1M2</accession>
<dbReference type="InterPro" id="IPR004843">
    <property type="entry name" value="Calcineurin-like_PHP"/>
</dbReference>
<dbReference type="PANTHER" id="PTHR43143:SF1">
    <property type="entry name" value="SERINE_THREONINE-PROTEIN PHOSPHATASE CPPED1"/>
    <property type="match status" value="1"/>
</dbReference>
<dbReference type="InterPro" id="IPR051918">
    <property type="entry name" value="STPP_CPPED1"/>
</dbReference>
<reference evidence="3 4" key="1">
    <citation type="journal article" date="2019" name="Nat. Med.">
        <title>A library of human gut bacterial isolates paired with longitudinal multiomics data enables mechanistic microbiome research.</title>
        <authorList>
            <person name="Poyet M."/>
            <person name="Groussin M."/>
            <person name="Gibbons S.M."/>
            <person name="Avila-Pacheco J."/>
            <person name="Jiang X."/>
            <person name="Kearney S.M."/>
            <person name="Perrotta A.R."/>
            <person name="Berdy B."/>
            <person name="Zhao S."/>
            <person name="Lieberman T.D."/>
            <person name="Swanson P.K."/>
            <person name="Smith M."/>
            <person name="Roesemann S."/>
            <person name="Alexander J.E."/>
            <person name="Rich S.A."/>
            <person name="Livny J."/>
            <person name="Vlamakis H."/>
            <person name="Clish C."/>
            <person name="Bullock K."/>
            <person name="Deik A."/>
            <person name="Scott J."/>
            <person name="Pierce K.A."/>
            <person name="Xavier R.J."/>
            <person name="Alm E.J."/>
        </authorList>
    </citation>
    <scope>NUCLEOTIDE SEQUENCE [LARGE SCALE GENOMIC DNA]</scope>
    <source>
        <strain evidence="3 4">BIOML-A37</strain>
    </source>
</reference>
<sequence>MNRRLSIFVIILFFLLPVAARAQVTGSFRFAQLTDIHLNPNNPKPTEDLKRSVEQINATPGVDFVLVTGDLTEEGDRTTMLVVKSILDRLKVKYYVIPGNHETKWSDSGCTAFSEIFGGERFKFEHKGFLFLGFNSGPLMRMAYGHVVPQDITWMKQEMDKVGKDKPVILVTHYPMQDGDVDNWYDVTDAVRPYNIRTFIGGHYHRNRFLSYDGIPGILTRSNLRDKNGSSGYSIFDITPDSIITYEQRIDEPMKRWTALSLTKSYYNRTGKAVKYPSFS</sequence>
<keyword evidence="3" id="KW-0418">Kinase</keyword>
<dbReference type="SUPFAM" id="SSF56300">
    <property type="entry name" value="Metallo-dependent phosphatases"/>
    <property type="match status" value="1"/>
</dbReference>
<keyword evidence="1" id="KW-0732">Signal</keyword>
<comment type="caution">
    <text evidence="3">The sequence shown here is derived from an EMBL/GenBank/DDBJ whole genome shotgun (WGS) entry which is preliminary data.</text>
</comment>
<organism evidence="3 4">
    <name type="scientific">Bacteroides uniformis</name>
    <dbReference type="NCBI Taxonomy" id="820"/>
    <lineage>
        <taxon>Bacteria</taxon>
        <taxon>Pseudomonadati</taxon>
        <taxon>Bacteroidota</taxon>
        <taxon>Bacteroidia</taxon>
        <taxon>Bacteroidales</taxon>
        <taxon>Bacteroidaceae</taxon>
        <taxon>Bacteroides</taxon>
    </lineage>
</organism>
<feature type="non-terminal residue" evidence="3">
    <location>
        <position position="280"/>
    </location>
</feature>
<dbReference type="Pfam" id="PF00149">
    <property type="entry name" value="Metallophos"/>
    <property type="match status" value="1"/>
</dbReference>
<dbReference type="Proteomes" id="UP000438773">
    <property type="component" value="Unassembled WGS sequence"/>
</dbReference>
<feature type="signal peptide" evidence="1">
    <location>
        <begin position="1"/>
        <end position="22"/>
    </location>
</feature>
<gene>
    <name evidence="3" type="ORF">GAQ75_23745</name>
</gene>